<keyword evidence="2" id="KW-0808">Transferase</keyword>
<keyword evidence="1" id="KW-0489">Methyltransferase</keyword>
<dbReference type="HOGENOM" id="CLU_067676_2_0_11"/>
<dbReference type="InterPro" id="IPR050362">
    <property type="entry name" value="Cation-dep_OMT"/>
</dbReference>
<keyword evidence="5" id="KW-1185">Reference proteome</keyword>
<reference evidence="5" key="1">
    <citation type="submission" date="2009-11" db="EMBL/GenBank/DDBJ databases">
        <title>The complete chromosome of Xylanimonas cellulosilytica DSM 15894.</title>
        <authorList>
            <consortium name="US DOE Joint Genome Institute (JGI-PGF)"/>
            <person name="Lucas S."/>
            <person name="Copeland A."/>
            <person name="Lapidus A."/>
            <person name="Glavina del Rio T."/>
            <person name="Dalin E."/>
            <person name="Tice H."/>
            <person name="Bruce D."/>
            <person name="Goodwin L."/>
            <person name="Pitluck S."/>
            <person name="Kyrpides N."/>
            <person name="Mavromatis K."/>
            <person name="Ivanova N."/>
            <person name="Mikhailova N."/>
            <person name="Foster B."/>
            <person name="Clum A."/>
            <person name="Brettin T."/>
            <person name="Detter J.C."/>
            <person name="Han C."/>
            <person name="Larimer F."/>
            <person name="Land M."/>
            <person name="Hauser L."/>
            <person name="Markowitz V."/>
            <person name="Cheng J.F."/>
            <person name="Hugenholtz P."/>
            <person name="Woyke T."/>
            <person name="Wu D."/>
            <person name="Gehrich-Schroeter G."/>
            <person name="Schneider S."/>
            <person name="Pukall S.R."/>
            <person name="Klenk H.P."/>
            <person name="Eisen J.A."/>
        </authorList>
    </citation>
    <scope>NUCLEOTIDE SEQUENCE [LARGE SCALE GENOMIC DNA]</scope>
    <source>
        <strain evidence="5">DSM 15894 / CECT 5975 / LMG 20990 / XIL07</strain>
    </source>
</reference>
<dbReference type="eggNOG" id="COG4122">
    <property type="taxonomic scope" value="Bacteria"/>
</dbReference>
<evidence type="ECO:0000256" key="3">
    <source>
        <dbReference type="ARBA" id="ARBA00022691"/>
    </source>
</evidence>
<protein>
    <submittedName>
        <fullName evidence="4">O-methyltransferase family 3</fullName>
    </submittedName>
</protein>
<dbReference type="Proteomes" id="UP000002255">
    <property type="component" value="Chromosome"/>
</dbReference>
<organism evidence="4 5">
    <name type="scientific">Xylanimonas cellulosilytica (strain DSM 15894 / JCM 12276 / CECT 5975 / KCTC 9989 / LMG 20990 / NBRC 107835 / XIL07)</name>
    <dbReference type="NCBI Taxonomy" id="446471"/>
    <lineage>
        <taxon>Bacteria</taxon>
        <taxon>Bacillati</taxon>
        <taxon>Actinomycetota</taxon>
        <taxon>Actinomycetes</taxon>
        <taxon>Micrococcales</taxon>
        <taxon>Promicromonosporaceae</taxon>
        <taxon>Xylanimonas</taxon>
    </lineage>
</organism>
<dbReference type="InterPro" id="IPR002935">
    <property type="entry name" value="SAM_O-MeTrfase"/>
</dbReference>
<dbReference type="PANTHER" id="PTHR10509">
    <property type="entry name" value="O-METHYLTRANSFERASE-RELATED"/>
    <property type="match status" value="1"/>
</dbReference>
<reference evidence="4 5" key="2">
    <citation type="journal article" date="2010" name="Stand. Genomic Sci.">
        <title>Complete genome sequence of Xylanimonas cellulosilytica type strain (XIL07).</title>
        <authorList>
            <person name="Foster B."/>
            <person name="Pukall R."/>
            <person name="Abt B."/>
            <person name="Nolan M."/>
            <person name="Glavina Del Rio T."/>
            <person name="Chen F."/>
            <person name="Lucas S."/>
            <person name="Tice H."/>
            <person name="Pitluck S."/>
            <person name="Cheng J.-F."/>
            <person name="Chertkov O."/>
            <person name="Brettin T."/>
            <person name="Han C."/>
            <person name="Detter J.C."/>
            <person name="Bruce D."/>
            <person name="Goodwin L."/>
            <person name="Ivanova N."/>
            <person name="Mavromatis K."/>
            <person name="Pati A."/>
            <person name="Mikhailova N."/>
            <person name="Chen A."/>
            <person name="Palaniappan K."/>
            <person name="Land M."/>
            <person name="Hauser L."/>
            <person name="Chang Y.-J."/>
            <person name="Jeffries C.D."/>
            <person name="Chain P."/>
            <person name="Rohde M."/>
            <person name="Goeker M."/>
            <person name="Bristow J."/>
            <person name="Eisen J.A."/>
            <person name="Markowitz V."/>
            <person name="Hugenholtz P."/>
            <person name="Kyrpides N.C."/>
            <person name="Klenk H.-P."/>
            <person name="Lapidus A."/>
        </authorList>
    </citation>
    <scope>NUCLEOTIDE SEQUENCE [LARGE SCALE GENOMIC DNA]</scope>
    <source>
        <strain evidence="5">DSM 15894 / CECT 5975 / LMG 20990 / XIL07</strain>
    </source>
</reference>
<dbReference type="Pfam" id="PF01596">
    <property type="entry name" value="Methyltransf_3"/>
    <property type="match status" value="1"/>
</dbReference>
<dbReference type="KEGG" id="xce:Xcel_0980"/>
<dbReference type="InterPro" id="IPR029063">
    <property type="entry name" value="SAM-dependent_MTases_sf"/>
</dbReference>
<gene>
    <name evidence="4" type="ordered locus">Xcel_0980</name>
</gene>
<dbReference type="CDD" id="cd02440">
    <property type="entry name" value="AdoMet_MTases"/>
    <property type="match status" value="1"/>
</dbReference>
<dbReference type="Gene3D" id="3.40.50.150">
    <property type="entry name" value="Vaccinia Virus protein VP39"/>
    <property type="match status" value="1"/>
</dbReference>
<dbReference type="PROSITE" id="PS51682">
    <property type="entry name" value="SAM_OMT_I"/>
    <property type="match status" value="1"/>
</dbReference>
<dbReference type="AlphaFoldDB" id="D1BYT6"/>
<name>D1BYT6_XYLCX</name>
<evidence type="ECO:0000256" key="1">
    <source>
        <dbReference type="ARBA" id="ARBA00022603"/>
    </source>
</evidence>
<accession>D1BYT6</accession>
<dbReference type="SUPFAM" id="SSF53335">
    <property type="entry name" value="S-adenosyl-L-methionine-dependent methyltransferases"/>
    <property type="match status" value="1"/>
</dbReference>
<evidence type="ECO:0000313" key="4">
    <source>
        <dbReference type="EMBL" id="ACZ30011.1"/>
    </source>
</evidence>
<evidence type="ECO:0000256" key="2">
    <source>
        <dbReference type="ARBA" id="ARBA00022679"/>
    </source>
</evidence>
<dbReference type="GO" id="GO:0008757">
    <property type="term" value="F:S-adenosylmethionine-dependent methyltransferase activity"/>
    <property type="evidence" value="ECO:0007669"/>
    <property type="project" value="TreeGrafter"/>
</dbReference>
<dbReference type="GO" id="GO:0032259">
    <property type="term" value="P:methylation"/>
    <property type="evidence" value="ECO:0007669"/>
    <property type="project" value="UniProtKB-KW"/>
</dbReference>
<dbReference type="EMBL" id="CP001821">
    <property type="protein sequence ID" value="ACZ30011.1"/>
    <property type="molecule type" value="Genomic_DNA"/>
</dbReference>
<sequence>MTADAARTAWLYGEGFVPEDAVVQRARERAEDLGCAAVSPGAGALLSVLAATLGARAVVEVGTSAGVAALWLLRGMPDDGVLTAIDPEAEHLRAARLAFAEAGLPPVRTRVIAGRPQEVLPRLADGGYDLVLIGGEPHAWFDFAVEALRMLRPGGILAVAGALQGGNVADRAAQDEATTAARELGRSVLADTGLVPALVPVGDGLLLAVKKA</sequence>
<evidence type="ECO:0000313" key="5">
    <source>
        <dbReference type="Proteomes" id="UP000002255"/>
    </source>
</evidence>
<dbReference type="STRING" id="446471.Xcel_0980"/>
<dbReference type="PANTHER" id="PTHR10509:SF85">
    <property type="entry name" value="O-METHYLTRANSFERASE RV1220C-RELATED"/>
    <property type="match status" value="1"/>
</dbReference>
<dbReference type="GO" id="GO:0008171">
    <property type="term" value="F:O-methyltransferase activity"/>
    <property type="evidence" value="ECO:0007669"/>
    <property type="project" value="InterPro"/>
</dbReference>
<keyword evidence="3" id="KW-0949">S-adenosyl-L-methionine</keyword>
<proteinExistence type="predicted"/>